<gene>
    <name evidence="4" type="ORF">Daesc_000236</name>
</gene>
<feature type="domain" description="Heterokaryon incompatibility" evidence="3">
    <location>
        <begin position="169"/>
        <end position="321"/>
    </location>
</feature>
<evidence type="ECO:0000259" key="3">
    <source>
        <dbReference type="Pfam" id="PF06985"/>
    </source>
</evidence>
<evidence type="ECO:0000256" key="2">
    <source>
        <dbReference type="SAM" id="Phobius"/>
    </source>
</evidence>
<dbReference type="InterPro" id="IPR010730">
    <property type="entry name" value="HET"/>
</dbReference>
<keyword evidence="2" id="KW-0472">Membrane</keyword>
<name>A0AAX6MZ28_9PEZI</name>
<dbReference type="PANTHER" id="PTHR24148">
    <property type="entry name" value="ANKYRIN REPEAT DOMAIN-CONTAINING PROTEIN 39 HOMOLOG-RELATED"/>
    <property type="match status" value="1"/>
</dbReference>
<reference evidence="4 5" key="1">
    <citation type="journal article" date="2024" name="Front Chem Biol">
        <title>Unveiling the potential of Daldinia eschscholtzii MFLUCC 19-0629 through bioactivity and bioinformatics studies for enhanced sustainable agriculture production.</title>
        <authorList>
            <person name="Brooks S."/>
            <person name="Weaver J.A."/>
            <person name="Klomchit A."/>
            <person name="Alharthi S.A."/>
            <person name="Onlamun T."/>
            <person name="Nurani R."/>
            <person name="Vong T.K."/>
            <person name="Alberti F."/>
            <person name="Greco C."/>
        </authorList>
    </citation>
    <scope>NUCLEOTIDE SEQUENCE [LARGE SCALE GENOMIC DNA]</scope>
    <source>
        <strain evidence="4">MFLUCC 19-0629</strain>
    </source>
</reference>
<dbReference type="Pfam" id="PF06985">
    <property type="entry name" value="HET"/>
    <property type="match status" value="1"/>
</dbReference>
<keyword evidence="2" id="KW-1133">Transmembrane helix</keyword>
<evidence type="ECO:0000256" key="1">
    <source>
        <dbReference type="SAM" id="MobiDB-lite"/>
    </source>
</evidence>
<dbReference type="EMBL" id="JBANMG010000001">
    <property type="protein sequence ID" value="KAK6957451.1"/>
    <property type="molecule type" value="Genomic_DNA"/>
</dbReference>
<sequence length="684" mass="77214">MDDFPKNLIIGIVVCAVVVVVSVCLIYYLALNWSKIVRRVAPNRWAEPQSEKTEWPQPTKSSEIDFSPVSSPTSSPRSSRMSTDPMIGKDIDMLVYPFVGKLQVAAECQLLAAQWAAWADMSKSFQYRPLTEPGEIRLLCLEPAPDREATLKGSFEHIILPDHYFTDPYTALSYVWGDAAAADTILVDGHVFGITANLGAALRDIRNDIKVHHLWADALCINQNDIPERNQQVALMRDIYSSASSTIAHLGTLSPGVEYLLEQVPQWIFGESRTVSDAGIAPEEPQGSNSNQVLKITSDVTVGSEDLLARPWFHRAWTFQELVLSRDPWVQCGSRKVRWMDLCKYLVPLLETLLKKENTLEHINKVHDAVYTHGNVDSEILNFWRILELRGDSQATDPRDLIYANMGLHMDRPEVGEFVRIDYNKTVREVFIEVGLYVMKYLGLDRAVSNISDSPLRSILPSWVPDWRFDAKLGSSNAEGANGTHYTPCTSEQDILLMKSKHPPLIVTHVSEILPHPRPPKESGLDNIVLIGGSVYFVKLSHRSIKDAVPKLWAEYIWLRGVLANGGSRPIDWLDSVSDNNACELILKMYDNRLYDPSIPSRIALLDNAVATIVNEKGEQEFPTRIVVRRLESEFPSEIDNRVVAMFSPEDKYVGRRQHCRLIAPQVIWIEETTLEQESLLIVH</sequence>
<comment type="caution">
    <text evidence="4">The sequence shown here is derived from an EMBL/GenBank/DDBJ whole genome shotgun (WGS) entry which is preliminary data.</text>
</comment>
<dbReference type="InterPro" id="IPR052895">
    <property type="entry name" value="HetReg/Transcr_Mod"/>
</dbReference>
<dbReference type="Proteomes" id="UP001369815">
    <property type="component" value="Unassembled WGS sequence"/>
</dbReference>
<keyword evidence="5" id="KW-1185">Reference proteome</keyword>
<accession>A0AAX6MZ28</accession>
<feature type="region of interest" description="Disordered" evidence="1">
    <location>
        <begin position="47"/>
        <end position="85"/>
    </location>
</feature>
<proteinExistence type="predicted"/>
<keyword evidence="2" id="KW-0812">Transmembrane</keyword>
<feature type="transmembrane region" description="Helical" evidence="2">
    <location>
        <begin position="7"/>
        <end position="30"/>
    </location>
</feature>
<protein>
    <recommendedName>
        <fullName evidence="3">Heterokaryon incompatibility domain-containing protein</fullName>
    </recommendedName>
</protein>
<evidence type="ECO:0000313" key="4">
    <source>
        <dbReference type="EMBL" id="KAK6957451.1"/>
    </source>
</evidence>
<dbReference type="PANTHER" id="PTHR24148:SF73">
    <property type="entry name" value="HET DOMAIN PROTEIN (AFU_ORTHOLOGUE AFUA_8G01020)"/>
    <property type="match status" value="1"/>
</dbReference>
<dbReference type="AlphaFoldDB" id="A0AAX6MZ28"/>
<feature type="compositionally biased region" description="Low complexity" evidence="1">
    <location>
        <begin position="67"/>
        <end position="85"/>
    </location>
</feature>
<evidence type="ECO:0000313" key="5">
    <source>
        <dbReference type="Proteomes" id="UP001369815"/>
    </source>
</evidence>
<organism evidence="4 5">
    <name type="scientific">Daldinia eschscholtzii</name>
    <dbReference type="NCBI Taxonomy" id="292717"/>
    <lineage>
        <taxon>Eukaryota</taxon>
        <taxon>Fungi</taxon>
        <taxon>Dikarya</taxon>
        <taxon>Ascomycota</taxon>
        <taxon>Pezizomycotina</taxon>
        <taxon>Sordariomycetes</taxon>
        <taxon>Xylariomycetidae</taxon>
        <taxon>Xylariales</taxon>
        <taxon>Hypoxylaceae</taxon>
        <taxon>Daldinia</taxon>
    </lineage>
</organism>